<feature type="transmembrane region" description="Helical" evidence="1">
    <location>
        <begin position="652"/>
        <end position="675"/>
    </location>
</feature>
<dbReference type="AlphaFoldDB" id="A2F0U6"/>
<feature type="transmembrane region" description="Helical" evidence="1">
    <location>
        <begin position="82"/>
        <end position="100"/>
    </location>
</feature>
<feature type="transmembrane region" description="Helical" evidence="1">
    <location>
        <begin position="50"/>
        <end position="70"/>
    </location>
</feature>
<protein>
    <submittedName>
        <fullName evidence="2">Uncharacterized protein</fullName>
    </submittedName>
</protein>
<dbReference type="EMBL" id="DS113566">
    <property type="protein sequence ID" value="EAY01481.1"/>
    <property type="molecule type" value="Genomic_DNA"/>
</dbReference>
<dbReference type="InParanoid" id="A2F0U6"/>
<keyword evidence="3" id="KW-1185">Reference proteome</keyword>
<accession>A2F0U6</accession>
<keyword evidence="1" id="KW-0812">Transmembrane</keyword>
<evidence type="ECO:0000313" key="3">
    <source>
        <dbReference type="Proteomes" id="UP000001542"/>
    </source>
</evidence>
<dbReference type="VEuPathDB" id="TrichDB:TVAGG3_0592350"/>
<keyword evidence="1" id="KW-0472">Membrane</keyword>
<name>A2F0U6_TRIV3</name>
<feature type="transmembrane region" description="Helical" evidence="1">
    <location>
        <begin position="21"/>
        <end position="38"/>
    </location>
</feature>
<evidence type="ECO:0000256" key="1">
    <source>
        <dbReference type="SAM" id="Phobius"/>
    </source>
</evidence>
<dbReference type="Proteomes" id="UP000001542">
    <property type="component" value="Unassembled WGS sequence"/>
</dbReference>
<dbReference type="OrthoDB" id="10667133at2759"/>
<feature type="transmembrane region" description="Helical" evidence="1">
    <location>
        <begin position="833"/>
        <end position="858"/>
    </location>
</feature>
<organism evidence="2 3">
    <name type="scientific">Trichomonas vaginalis (strain ATCC PRA-98 / G3)</name>
    <dbReference type="NCBI Taxonomy" id="412133"/>
    <lineage>
        <taxon>Eukaryota</taxon>
        <taxon>Metamonada</taxon>
        <taxon>Parabasalia</taxon>
        <taxon>Trichomonadida</taxon>
        <taxon>Trichomonadidae</taxon>
        <taxon>Trichomonas</taxon>
    </lineage>
</organism>
<dbReference type="VEuPathDB" id="TrichDB:TVAG_344980"/>
<dbReference type="KEGG" id="tva:4759306"/>
<reference evidence="2" key="2">
    <citation type="journal article" date="2007" name="Science">
        <title>Draft genome sequence of the sexually transmitted pathogen Trichomonas vaginalis.</title>
        <authorList>
            <person name="Carlton J.M."/>
            <person name="Hirt R.P."/>
            <person name="Silva J.C."/>
            <person name="Delcher A.L."/>
            <person name="Schatz M."/>
            <person name="Zhao Q."/>
            <person name="Wortman J.R."/>
            <person name="Bidwell S.L."/>
            <person name="Alsmark U.C.M."/>
            <person name="Besteiro S."/>
            <person name="Sicheritz-Ponten T."/>
            <person name="Noel C.J."/>
            <person name="Dacks J.B."/>
            <person name="Foster P.G."/>
            <person name="Simillion C."/>
            <person name="Van de Peer Y."/>
            <person name="Miranda-Saavedra D."/>
            <person name="Barton G.J."/>
            <person name="Westrop G.D."/>
            <person name="Mueller S."/>
            <person name="Dessi D."/>
            <person name="Fiori P.L."/>
            <person name="Ren Q."/>
            <person name="Paulsen I."/>
            <person name="Zhang H."/>
            <person name="Bastida-Corcuera F.D."/>
            <person name="Simoes-Barbosa A."/>
            <person name="Brown M.T."/>
            <person name="Hayes R.D."/>
            <person name="Mukherjee M."/>
            <person name="Okumura C.Y."/>
            <person name="Schneider R."/>
            <person name="Smith A.J."/>
            <person name="Vanacova S."/>
            <person name="Villalvazo M."/>
            <person name="Haas B.J."/>
            <person name="Pertea M."/>
            <person name="Feldblyum T.V."/>
            <person name="Utterback T.R."/>
            <person name="Shu C.L."/>
            <person name="Osoegawa K."/>
            <person name="de Jong P.J."/>
            <person name="Hrdy I."/>
            <person name="Horvathova L."/>
            <person name="Zubacova Z."/>
            <person name="Dolezal P."/>
            <person name="Malik S.B."/>
            <person name="Logsdon J.M. Jr."/>
            <person name="Henze K."/>
            <person name="Gupta A."/>
            <person name="Wang C.C."/>
            <person name="Dunne R.L."/>
            <person name="Upcroft J.A."/>
            <person name="Upcroft P."/>
            <person name="White O."/>
            <person name="Salzberg S.L."/>
            <person name="Tang P."/>
            <person name="Chiu C.-H."/>
            <person name="Lee Y.-S."/>
            <person name="Embley T.M."/>
            <person name="Coombs G.H."/>
            <person name="Mottram J.C."/>
            <person name="Tachezy J."/>
            <person name="Fraser-Liggett C.M."/>
            <person name="Johnson P.J."/>
        </authorList>
    </citation>
    <scope>NUCLEOTIDE SEQUENCE [LARGE SCALE GENOMIC DNA]</scope>
    <source>
        <strain evidence="2">G3</strain>
    </source>
</reference>
<feature type="transmembrane region" description="Helical" evidence="1">
    <location>
        <begin position="722"/>
        <end position="745"/>
    </location>
</feature>
<gene>
    <name evidence="2" type="ORF">TVAG_344980</name>
</gene>
<proteinExistence type="predicted"/>
<feature type="transmembrane region" description="Helical" evidence="1">
    <location>
        <begin position="445"/>
        <end position="466"/>
    </location>
</feature>
<dbReference type="RefSeq" id="XP_001314172.1">
    <property type="nucleotide sequence ID" value="XM_001314160.1"/>
</dbReference>
<feature type="transmembrane region" description="Helical" evidence="1">
    <location>
        <begin position="112"/>
        <end position="130"/>
    </location>
</feature>
<sequence length="1153" mass="134340">MALIYIDNNSIISPNKITGEWFIGFTSYMPLIMLLVMFTSIQTQNLGQAAYYSLFIISFLVLLIAIYYVAYEVPMLNNLLNSMIASHYTVTLIILALDFIKIDFQVSTPKYLLCFVPVVFSLLSLFIRFITDRRRIVIQQFLDQFDNQDGNYTVSAIAATLESLTTERQVRLLIYEGFQSGNKTVISSSFVQFCLERFPTSTWMVSYVSFLFAVNWGTNDIIYRFMLHTLSLDYFGIRNLQMYQAIYCLMQSSEKISPVIARELDDYRCEVVQFASIHRAFWRSVITNDSDAFHDTFFAYHSQLKKLSRILRNLTMKYPYNSSVACENALFYADMQHNFHKSSECYSRAAQLLNSRRTFIVNDLFYNYSMMFPISKPTLKEENDLQEKISEELRFISLLESHEHALRYMTIVSTNDEYLQAMSHAFSVPTNYQHVEISFEKVRTIILYSTFVISVLFFVSICLTILRLVYENEKERDVYELSCLMMERMILFRNEVHLARQDVRLLSNVLTEDYNGILNSSIYYNISDDDWKTTVNGLYILAIRHVNDIEIALTRHVLRFNARTLYQDIPFTLPNCNEVNCTLSYLYSGLHFILFFMLNNKDGDRDLNDRLISSLDTFSIPLVELCNNVFNQMVHRHNETIYNNIRDHERTYIEIIIVIYCILLFLIILLVYSMHSMRQNMFGVIRTIQSSMLKMISSLFDKMLTLEQKQKQVSHDYTFLKSILYLFLSFAVTTFCLVFLLAINIQSKSTITEANNSLDVMVDPSNITSFATFMAAVLEYIVRDGINRNGVLQTSSINYMALTVYQSCLYFLFNDTCFNCYTKTKFYENNPRVVMWTVTYVFLVFAVIFLIFFIFNLLKVIDVSKSVEEIMKFVPQGARKSNPVLAKIMVGKRTPFSEISEFAENCKTTVSKYDFFVTFCMDPLENIIETKGDVNDYFPFKPQKLSDIRDYIMNHSNDNPDSIKQFFEQKKPLDTRSVSLDNDKEISLTFSRKGAILLVKNDVHHHTSNNRQRIFEQLQSTVKDRMDRRKASSFPQAILIMLQINNKKVLTDVCNKLETIGKVLDTRFRRIVCTVQMEKTKEFVDMINYLKEHYKGEIKGVCHFGGIVSVLQSSMTIEKTRVFGPTYDEAKVMISRVPNGEIIFTEKLLSAIQ</sequence>
<evidence type="ECO:0000313" key="2">
    <source>
        <dbReference type="EMBL" id="EAY01481.1"/>
    </source>
</evidence>
<keyword evidence="1" id="KW-1133">Transmembrane helix</keyword>
<reference evidence="2" key="1">
    <citation type="submission" date="2006-10" db="EMBL/GenBank/DDBJ databases">
        <authorList>
            <person name="Amadeo P."/>
            <person name="Zhao Q."/>
            <person name="Wortman J."/>
            <person name="Fraser-Liggett C."/>
            <person name="Carlton J."/>
        </authorList>
    </citation>
    <scope>NUCLEOTIDE SEQUENCE</scope>
    <source>
        <strain evidence="2">G3</strain>
    </source>
</reference>